<feature type="transmembrane region" description="Helical" evidence="1">
    <location>
        <begin position="246"/>
        <end position="264"/>
    </location>
</feature>
<dbReference type="Pfam" id="PF12730">
    <property type="entry name" value="ABC2_membrane_4"/>
    <property type="match status" value="1"/>
</dbReference>
<evidence type="ECO:0000313" key="2">
    <source>
        <dbReference type="EMBL" id="UQX88088.1"/>
    </source>
</evidence>
<feature type="transmembrane region" description="Helical" evidence="1">
    <location>
        <begin position="106"/>
        <end position="132"/>
    </location>
</feature>
<name>A0ABY4QX73_9ACTN</name>
<dbReference type="RefSeq" id="WP_249771246.1">
    <property type="nucleotide sequence ID" value="NZ_CP097332.1"/>
</dbReference>
<sequence>MTRLELRKLFGRRRTWLTLILLNALPTLVAVLLATTHIAPRPGQGPAFLSAVLTNGSLFSVAALAIVLPLFLPIAVAVVAGDSIAGEAQAGTLRYLLIRPVGRTRLLVAKLAAVFVFVMVTVVVVAGVGFVVGRLLLGHQPLSSAVVSVSGTELTPAQLTWRIAIAIAYTGFSMLGVAAMAIFLSTLTDSPLTASLGAMAFLIGSSVFLTLDAARSLQPYLPTRYWLSFVDLFRDPVLLRNVERGVVLQAVYVAVLLLAAWANFQSKDITS</sequence>
<dbReference type="PANTHER" id="PTHR37305">
    <property type="entry name" value="INTEGRAL MEMBRANE PROTEIN-RELATED"/>
    <property type="match status" value="1"/>
</dbReference>
<feature type="transmembrane region" description="Helical" evidence="1">
    <location>
        <begin position="59"/>
        <end position="85"/>
    </location>
</feature>
<evidence type="ECO:0000313" key="3">
    <source>
        <dbReference type="Proteomes" id="UP001056336"/>
    </source>
</evidence>
<feature type="transmembrane region" description="Helical" evidence="1">
    <location>
        <begin position="163"/>
        <end position="185"/>
    </location>
</feature>
<feature type="transmembrane region" description="Helical" evidence="1">
    <location>
        <begin position="16"/>
        <end position="39"/>
    </location>
</feature>
<reference evidence="2" key="2">
    <citation type="submission" date="2022-05" db="EMBL/GenBank/DDBJ databases">
        <authorList>
            <person name="Kim J.-S."/>
            <person name="Lee K."/>
            <person name="Suh M."/>
            <person name="Eom M."/>
            <person name="Kim J.-S."/>
            <person name="Kim D.-S."/>
            <person name="Ko S.-H."/>
            <person name="Shin Y."/>
            <person name="Lee J.-S."/>
        </authorList>
    </citation>
    <scope>NUCLEOTIDE SEQUENCE</scope>
    <source>
        <strain evidence="2">N237</strain>
    </source>
</reference>
<proteinExistence type="predicted"/>
<organism evidence="2 3">
    <name type="scientific">Jatrophihabitans telluris</name>
    <dbReference type="NCBI Taxonomy" id="2038343"/>
    <lineage>
        <taxon>Bacteria</taxon>
        <taxon>Bacillati</taxon>
        <taxon>Actinomycetota</taxon>
        <taxon>Actinomycetes</taxon>
        <taxon>Jatrophihabitantales</taxon>
        <taxon>Jatrophihabitantaceae</taxon>
        <taxon>Jatrophihabitans</taxon>
    </lineage>
</organism>
<accession>A0ABY4QX73</accession>
<dbReference type="EMBL" id="CP097332">
    <property type="protein sequence ID" value="UQX88088.1"/>
    <property type="molecule type" value="Genomic_DNA"/>
</dbReference>
<keyword evidence="1" id="KW-0472">Membrane</keyword>
<gene>
    <name evidence="2" type="ORF">M6D93_17605</name>
</gene>
<keyword evidence="3" id="KW-1185">Reference proteome</keyword>
<dbReference type="PANTHER" id="PTHR37305:SF1">
    <property type="entry name" value="MEMBRANE PROTEIN"/>
    <property type="match status" value="1"/>
</dbReference>
<keyword evidence="1" id="KW-1133">Transmembrane helix</keyword>
<dbReference type="Proteomes" id="UP001056336">
    <property type="component" value="Chromosome"/>
</dbReference>
<feature type="transmembrane region" description="Helical" evidence="1">
    <location>
        <begin position="192"/>
        <end position="211"/>
    </location>
</feature>
<evidence type="ECO:0000256" key="1">
    <source>
        <dbReference type="SAM" id="Phobius"/>
    </source>
</evidence>
<keyword evidence="1" id="KW-0812">Transmembrane</keyword>
<reference evidence="2" key="1">
    <citation type="journal article" date="2018" name="Int. J. Syst. Evol. Microbiol.">
        <title>Jatrophihabitans telluris sp. nov., isolated from sediment soil of lava forest wetlands and the emended description of the genus Jatrophihabitans.</title>
        <authorList>
            <person name="Lee K.C."/>
            <person name="Suh M.K."/>
            <person name="Eom M.K."/>
            <person name="Kim K.K."/>
            <person name="Kim J.S."/>
            <person name="Kim D.S."/>
            <person name="Ko S.H."/>
            <person name="Shin Y.K."/>
            <person name="Lee J.S."/>
        </authorList>
    </citation>
    <scope>NUCLEOTIDE SEQUENCE</scope>
    <source>
        <strain evidence="2">N237</strain>
    </source>
</reference>
<protein>
    <submittedName>
        <fullName evidence="2">ABC transporter permease</fullName>
    </submittedName>
</protein>